<sequence>MDPFDYDNSSSVSRLNSIEGIQFDGRAYALYDSNFKIHDTLTINFQIQTFTQNGLLLWIGDSLPESSFTIEIQNRQLIARAVVRGQPFSVRTNFTKNRLCDGVWHCVQVRLDGSLLSMKVDKRQFTKTEPRINSIDMRGPLFIAGYAENYSPPYLSVRTQNFFHGSIRNLRVNNKQVDWLTPRNSGFAAATPEFHRYSSEGTSNNIRPFTSLSAATSGFPRYSPETIINNVRSVPSSSATTSGFPRYSPETTINNVRSVPSSSAATSGFPRYSPETIINNIRSFPSSSTATNQGYETASFATSSTYSGRRKVL</sequence>
<dbReference type="InterPro" id="IPR050372">
    <property type="entry name" value="Neurexin-related_CASP"/>
</dbReference>
<dbReference type="InterPro" id="IPR001791">
    <property type="entry name" value="Laminin_G"/>
</dbReference>
<protein>
    <recommendedName>
        <fullName evidence="2">Laminin G domain-containing protein</fullName>
    </recommendedName>
</protein>
<name>A0A814HFI2_9BILA</name>
<dbReference type="Proteomes" id="UP000663877">
    <property type="component" value="Unassembled WGS sequence"/>
</dbReference>
<dbReference type="SMART" id="SM00282">
    <property type="entry name" value="LamG"/>
    <property type="match status" value="1"/>
</dbReference>
<comment type="caution">
    <text evidence="4">The sequence shown here is derived from an EMBL/GenBank/DDBJ whole genome shotgun (WGS) entry which is preliminary data.</text>
</comment>
<dbReference type="OrthoDB" id="18487at2759"/>
<reference evidence="4" key="1">
    <citation type="submission" date="2021-02" db="EMBL/GenBank/DDBJ databases">
        <authorList>
            <person name="Nowell W R."/>
        </authorList>
    </citation>
    <scope>NUCLEOTIDE SEQUENCE</scope>
</reference>
<dbReference type="GO" id="GO:0016020">
    <property type="term" value="C:membrane"/>
    <property type="evidence" value="ECO:0007669"/>
    <property type="project" value="UniProtKB-SubCell"/>
</dbReference>
<dbReference type="PANTHER" id="PTHR15036">
    <property type="entry name" value="PIKACHURIN-LIKE PROTEIN"/>
    <property type="match status" value="1"/>
</dbReference>
<evidence type="ECO:0000259" key="2">
    <source>
        <dbReference type="PROSITE" id="PS50025"/>
    </source>
</evidence>
<comment type="caution">
    <text evidence="1">Lacks conserved residue(s) required for the propagation of feature annotation.</text>
</comment>
<dbReference type="EMBL" id="CAJNOI010000035">
    <property type="protein sequence ID" value="CAF0897685.1"/>
    <property type="molecule type" value="Genomic_DNA"/>
</dbReference>
<gene>
    <name evidence="3" type="ORF">BJG266_LOCUS10302</name>
    <name evidence="4" type="ORF">QVE165_LOCUS15425</name>
</gene>
<dbReference type="Gene3D" id="2.60.120.200">
    <property type="match status" value="1"/>
</dbReference>
<dbReference type="SUPFAM" id="SSF49899">
    <property type="entry name" value="Concanavalin A-like lectins/glucanases"/>
    <property type="match status" value="1"/>
</dbReference>
<dbReference type="PANTHER" id="PTHR15036:SF49">
    <property type="entry name" value="AXOTACTIN"/>
    <property type="match status" value="1"/>
</dbReference>
<evidence type="ECO:0000256" key="1">
    <source>
        <dbReference type="PROSITE-ProRule" id="PRU00122"/>
    </source>
</evidence>
<dbReference type="EMBL" id="CAJNOM010000084">
    <property type="protein sequence ID" value="CAF1010230.1"/>
    <property type="molecule type" value="Genomic_DNA"/>
</dbReference>
<organism evidence="4 5">
    <name type="scientific">Adineta steineri</name>
    <dbReference type="NCBI Taxonomy" id="433720"/>
    <lineage>
        <taxon>Eukaryota</taxon>
        <taxon>Metazoa</taxon>
        <taxon>Spiralia</taxon>
        <taxon>Gnathifera</taxon>
        <taxon>Rotifera</taxon>
        <taxon>Eurotatoria</taxon>
        <taxon>Bdelloidea</taxon>
        <taxon>Adinetida</taxon>
        <taxon>Adinetidae</taxon>
        <taxon>Adineta</taxon>
    </lineage>
</organism>
<dbReference type="Pfam" id="PF02210">
    <property type="entry name" value="Laminin_G_2"/>
    <property type="match status" value="1"/>
</dbReference>
<evidence type="ECO:0000313" key="4">
    <source>
        <dbReference type="EMBL" id="CAF1010230.1"/>
    </source>
</evidence>
<dbReference type="CDD" id="cd00110">
    <property type="entry name" value="LamG"/>
    <property type="match status" value="1"/>
</dbReference>
<accession>A0A814HFI2</accession>
<dbReference type="AlphaFoldDB" id="A0A814HFI2"/>
<feature type="domain" description="Laminin G" evidence="2">
    <location>
        <begin position="18"/>
        <end position="202"/>
    </location>
</feature>
<dbReference type="Proteomes" id="UP000663832">
    <property type="component" value="Unassembled WGS sequence"/>
</dbReference>
<proteinExistence type="predicted"/>
<dbReference type="InterPro" id="IPR013320">
    <property type="entry name" value="ConA-like_dom_sf"/>
</dbReference>
<evidence type="ECO:0000313" key="5">
    <source>
        <dbReference type="Proteomes" id="UP000663832"/>
    </source>
</evidence>
<evidence type="ECO:0000313" key="3">
    <source>
        <dbReference type="EMBL" id="CAF0897685.1"/>
    </source>
</evidence>
<keyword evidence="5" id="KW-1185">Reference proteome</keyword>
<dbReference type="PROSITE" id="PS50025">
    <property type="entry name" value="LAM_G_DOMAIN"/>
    <property type="match status" value="1"/>
</dbReference>